<dbReference type="PROSITE" id="PS50199">
    <property type="entry name" value="ZF_RANBP2_2"/>
    <property type="match status" value="1"/>
</dbReference>
<dbReference type="InterPro" id="IPR036443">
    <property type="entry name" value="Znf_RanBP2_sf"/>
</dbReference>
<keyword evidence="3" id="KW-0862">Zinc</keyword>
<dbReference type="SUPFAM" id="SSF90209">
    <property type="entry name" value="Ran binding protein zinc finger-like"/>
    <property type="match status" value="1"/>
</dbReference>
<evidence type="ECO:0000313" key="8">
    <source>
        <dbReference type="Proteomes" id="UP001177023"/>
    </source>
</evidence>
<evidence type="ECO:0000259" key="6">
    <source>
        <dbReference type="PROSITE" id="PS50199"/>
    </source>
</evidence>
<organism evidence="7 8">
    <name type="scientific">Mesorhabditis spiculigera</name>
    <dbReference type="NCBI Taxonomy" id="96644"/>
    <lineage>
        <taxon>Eukaryota</taxon>
        <taxon>Metazoa</taxon>
        <taxon>Ecdysozoa</taxon>
        <taxon>Nematoda</taxon>
        <taxon>Chromadorea</taxon>
        <taxon>Rhabditida</taxon>
        <taxon>Rhabditina</taxon>
        <taxon>Rhabditomorpha</taxon>
        <taxon>Rhabditoidea</taxon>
        <taxon>Rhabditidae</taxon>
        <taxon>Mesorhabditinae</taxon>
        <taxon>Mesorhabditis</taxon>
    </lineage>
</organism>
<dbReference type="InterPro" id="IPR001876">
    <property type="entry name" value="Znf_RanBP2"/>
</dbReference>
<sequence length="121" mass="14145">MLMHDLKELETVDEQQLDRDIAQMERDIEAIRRTHPHCVPPPIPVRPRRPSPEHEEWKCASQHCQAANHFEMYRCIKCGLPRMAIPPEERRRCPCHKCRTDGERLSVAPAGGDDDWMLVNQ</sequence>
<keyword evidence="8" id="KW-1185">Reference proteome</keyword>
<comment type="caution">
    <text evidence="7">The sequence shown here is derived from an EMBL/GenBank/DDBJ whole genome shotgun (WGS) entry which is preliminary data.</text>
</comment>
<evidence type="ECO:0000256" key="5">
    <source>
        <dbReference type="SAM" id="MobiDB-lite"/>
    </source>
</evidence>
<dbReference type="PROSITE" id="PS01358">
    <property type="entry name" value="ZF_RANBP2_1"/>
    <property type="match status" value="1"/>
</dbReference>
<evidence type="ECO:0000256" key="2">
    <source>
        <dbReference type="ARBA" id="ARBA00022771"/>
    </source>
</evidence>
<keyword evidence="2 4" id="KW-0863">Zinc-finger</keyword>
<feature type="non-terminal residue" evidence="7">
    <location>
        <position position="1"/>
    </location>
</feature>
<feature type="domain" description="RanBP2-type" evidence="6">
    <location>
        <begin position="53"/>
        <end position="84"/>
    </location>
</feature>
<dbReference type="GO" id="GO:0008270">
    <property type="term" value="F:zinc ion binding"/>
    <property type="evidence" value="ECO:0007669"/>
    <property type="project" value="UniProtKB-KW"/>
</dbReference>
<evidence type="ECO:0000256" key="1">
    <source>
        <dbReference type="ARBA" id="ARBA00022723"/>
    </source>
</evidence>
<evidence type="ECO:0000256" key="4">
    <source>
        <dbReference type="PROSITE-ProRule" id="PRU00322"/>
    </source>
</evidence>
<keyword evidence="1" id="KW-0479">Metal-binding</keyword>
<proteinExistence type="predicted"/>
<evidence type="ECO:0000256" key="3">
    <source>
        <dbReference type="ARBA" id="ARBA00022833"/>
    </source>
</evidence>
<reference evidence="7" key="1">
    <citation type="submission" date="2023-06" db="EMBL/GenBank/DDBJ databases">
        <authorList>
            <person name="Delattre M."/>
        </authorList>
    </citation>
    <scope>NUCLEOTIDE SEQUENCE</scope>
    <source>
        <strain evidence="7">AF72</strain>
    </source>
</reference>
<dbReference type="AlphaFoldDB" id="A0AA36CVF5"/>
<protein>
    <recommendedName>
        <fullName evidence="6">RanBP2-type domain-containing protein</fullName>
    </recommendedName>
</protein>
<evidence type="ECO:0000313" key="7">
    <source>
        <dbReference type="EMBL" id="CAJ0576088.1"/>
    </source>
</evidence>
<dbReference type="EMBL" id="CATQJA010002642">
    <property type="protein sequence ID" value="CAJ0576088.1"/>
    <property type="molecule type" value="Genomic_DNA"/>
</dbReference>
<feature type="region of interest" description="Disordered" evidence="5">
    <location>
        <begin position="33"/>
        <end position="52"/>
    </location>
</feature>
<accession>A0AA36CVF5</accession>
<dbReference type="Proteomes" id="UP001177023">
    <property type="component" value="Unassembled WGS sequence"/>
</dbReference>
<gene>
    <name evidence="7" type="ORF">MSPICULIGERA_LOCUS14387</name>
</gene>
<name>A0AA36CVF5_9BILA</name>